<keyword evidence="8" id="KW-1185">Reference proteome</keyword>
<gene>
    <name evidence="7" type="ORF">FGM01_12275</name>
</gene>
<protein>
    <submittedName>
        <fullName evidence="7">Uncharacterized protein</fullName>
    </submittedName>
</protein>
<evidence type="ECO:0000256" key="2">
    <source>
        <dbReference type="ARBA" id="ARBA00022729"/>
    </source>
</evidence>
<evidence type="ECO:0000256" key="1">
    <source>
        <dbReference type="ARBA" id="ARBA00004418"/>
    </source>
</evidence>
<name>A0A550HZV8_9FLAO</name>
<dbReference type="Gene3D" id="1.50.10.100">
    <property type="entry name" value="Chondroitin AC/alginate lyase"/>
    <property type="match status" value="1"/>
</dbReference>
<dbReference type="Pfam" id="PF07940">
    <property type="entry name" value="Hepar_II_III_C"/>
    <property type="match status" value="1"/>
</dbReference>
<proteinExistence type="predicted"/>
<dbReference type="PANTHER" id="PTHR39210:SF1">
    <property type="entry name" value="HEPARIN-SULFATE LYASE"/>
    <property type="match status" value="1"/>
</dbReference>
<organism evidence="7 8">
    <name type="scientific">Christiangramia sabulilitoris</name>
    <dbReference type="NCBI Taxonomy" id="2583991"/>
    <lineage>
        <taxon>Bacteria</taxon>
        <taxon>Pseudomonadati</taxon>
        <taxon>Bacteroidota</taxon>
        <taxon>Flavobacteriia</taxon>
        <taxon>Flavobacteriales</taxon>
        <taxon>Flavobacteriaceae</taxon>
        <taxon>Christiangramia</taxon>
    </lineage>
</organism>
<evidence type="ECO:0000256" key="3">
    <source>
        <dbReference type="ARBA" id="ARBA00022764"/>
    </source>
</evidence>
<evidence type="ECO:0000259" key="5">
    <source>
        <dbReference type="Pfam" id="PF07940"/>
    </source>
</evidence>
<dbReference type="OrthoDB" id="7335480at2"/>
<keyword evidence="2" id="KW-0732">Signal</keyword>
<dbReference type="InterPro" id="IPR031680">
    <property type="entry name" value="Hepar_II_III_N"/>
</dbReference>
<evidence type="ECO:0000259" key="6">
    <source>
        <dbReference type="Pfam" id="PF16889"/>
    </source>
</evidence>
<evidence type="ECO:0000313" key="8">
    <source>
        <dbReference type="Proteomes" id="UP000315131"/>
    </source>
</evidence>
<evidence type="ECO:0000313" key="7">
    <source>
        <dbReference type="EMBL" id="TRO64266.1"/>
    </source>
</evidence>
<reference evidence="7 8" key="1">
    <citation type="submission" date="2019-06" db="EMBL/GenBank/DDBJ databases">
        <title>Gramella sabulilitoris sp. nov., isolated from a marine sand.</title>
        <authorList>
            <person name="Yoon J.-H."/>
        </authorList>
    </citation>
    <scope>NUCLEOTIDE SEQUENCE [LARGE SCALE GENOMIC DNA]</scope>
    <source>
        <strain evidence="7 8">HSMS-1</strain>
    </source>
</reference>
<dbReference type="Proteomes" id="UP000315131">
    <property type="component" value="Unassembled WGS sequence"/>
</dbReference>
<keyword evidence="3" id="KW-0574">Periplasm</keyword>
<dbReference type="Gene3D" id="2.70.98.70">
    <property type="match status" value="1"/>
</dbReference>
<dbReference type="AlphaFoldDB" id="A0A550HZV8"/>
<keyword evidence="4" id="KW-0456">Lyase</keyword>
<dbReference type="Pfam" id="PF16889">
    <property type="entry name" value="Hepar_II_III_N"/>
    <property type="match status" value="1"/>
</dbReference>
<dbReference type="GO" id="GO:0042597">
    <property type="term" value="C:periplasmic space"/>
    <property type="evidence" value="ECO:0007669"/>
    <property type="project" value="UniProtKB-SubCell"/>
</dbReference>
<comment type="caution">
    <text evidence="7">The sequence shown here is derived from an EMBL/GenBank/DDBJ whole genome shotgun (WGS) entry which is preliminary data.</text>
</comment>
<dbReference type="SUPFAM" id="SSF48230">
    <property type="entry name" value="Chondroitin AC/alginate lyase"/>
    <property type="match status" value="1"/>
</dbReference>
<evidence type="ECO:0000256" key="4">
    <source>
        <dbReference type="ARBA" id="ARBA00023239"/>
    </source>
</evidence>
<dbReference type="EMBL" id="VHSF01000003">
    <property type="protein sequence ID" value="TRO64266.1"/>
    <property type="molecule type" value="Genomic_DNA"/>
</dbReference>
<dbReference type="InterPro" id="IPR012480">
    <property type="entry name" value="Hepar_II_III_C"/>
</dbReference>
<feature type="domain" description="Heparinase II/III-like C-terminal" evidence="5">
    <location>
        <begin position="306"/>
        <end position="511"/>
    </location>
</feature>
<comment type="subcellular location">
    <subcellularLocation>
        <location evidence="1">Periplasm</location>
    </subcellularLocation>
</comment>
<dbReference type="GO" id="GO:0016829">
    <property type="term" value="F:lyase activity"/>
    <property type="evidence" value="ECO:0007669"/>
    <property type="project" value="UniProtKB-KW"/>
</dbReference>
<dbReference type="PANTHER" id="PTHR39210">
    <property type="entry name" value="HEPARIN-SULFATE LYASE"/>
    <property type="match status" value="1"/>
</dbReference>
<feature type="domain" description="Heparin-sulfate lyase N-terminal" evidence="6">
    <location>
        <begin position="138"/>
        <end position="283"/>
    </location>
</feature>
<accession>A0A550HZV8</accession>
<dbReference type="InterPro" id="IPR008929">
    <property type="entry name" value="Chondroitin_lyas"/>
</dbReference>
<sequence length="546" mass="63293">MFSGKISLYYNTLKNVKPTQLYHQVYYRAKNRFINKSYTATQQQGIQLKLQRGIICPKSFLGQNSFSFLNLEKQFSKIDWNYSEYGKLWTYNLNYFEFLNQEGMKKQENLRLIRDYISFADALQDGLEPYPISLRGINWIKFLAENKIQDEEINTFLYRDYLRLYDSLEYHLLANHLLENGFSLLFGSYYFKDDRLYHKARKILKKELEEQVLKDGAHYELSPMYHQIILHRILDSIYLVQHNSWKDRELLSLLKGKAEVMLGWLNEISFSNGDIPKLNDAAKGIAPGTNELIGYAKRLGLASRKVKLSDSGYRKFSNHDFEIIADVGQIAPYYQPGHSHADSLQFVFNYKNRPIIVDTGISTYEKNERRQLERSTAAHNTVTINDLNSSNVWGGFRVAERAKVSIIKETENGIEASHNGYRKFGVIHKRSFGFTSGEFRIEDRIEGKANKIIAEGHLHFHPDVQPEVIENRIIINDILELQISGATEMHLKEYQLAVGFNKLQPAKKIIYRIQDRAEIVIRPLVLDTISTPASTVVEITRTDASC</sequence>